<reference evidence="1 2" key="1">
    <citation type="submission" date="2014-02" db="EMBL/GenBank/DDBJ databases">
        <title>The small core and large imbalanced accessory genome model reveals a collaborative survival strategy of Sorangium cellulosum strains in nature.</title>
        <authorList>
            <person name="Han K."/>
            <person name="Peng R."/>
            <person name="Blom J."/>
            <person name="Li Y.-Z."/>
        </authorList>
    </citation>
    <scope>NUCLEOTIDE SEQUENCE [LARGE SCALE GENOMIC DNA]</scope>
    <source>
        <strain evidence="1 2">So0008-312</strain>
    </source>
</reference>
<dbReference type="Proteomes" id="UP000075260">
    <property type="component" value="Unassembled WGS sequence"/>
</dbReference>
<sequence>MTMEEQTNQDGPLDFGGSSSVTVGVSFRARLEGAAPRGAIQALLRSVGKALSAHFEGRATARLDAESATVTVTLRIPEPEGSTKVCDVSVTLLADELTEDEELVVVPRIRAEIYRRKDDVDWLARDASADVERLAGEIDDVLLAISP</sequence>
<protein>
    <submittedName>
        <fullName evidence="1">Uncharacterized protein</fullName>
    </submittedName>
</protein>
<dbReference type="AlphaFoldDB" id="A0A150QYT5"/>
<gene>
    <name evidence="1" type="ORF">BE15_04025</name>
</gene>
<evidence type="ECO:0000313" key="1">
    <source>
        <dbReference type="EMBL" id="KYF73134.1"/>
    </source>
</evidence>
<dbReference type="EMBL" id="JEMA01000212">
    <property type="protein sequence ID" value="KYF73134.1"/>
    <property type="molecule type" value="Genomic_DNA"/>
</dbReference>
<comment type="caution">
    <text evidence="1">The sequence shown here is derived from an EMBL/GenBank/DDBJ whole genome shotgun (WGS) entry which is preliminary data.</text>
</comment>
<evidence type="ECO:0000313" key="2">
    <source>
        <dbReference type="Proteomes" id="UP000075260"/>
    </source>
</evidence>
<name>A0A150QYT5_SORCE</name>
<proteinExistence type="predicted"/>
<organism evidence="1 2">
    <name type="scientific">Sorangium cellulosum</name>
    <name type="common">Polyangium cellulosum</name>
    <dbReference type="NCBI Taxonomy" id="56"/>
    <lineage>
        <taxon>Bacteria</taxon>
        <taxon>Pseudomonadati</taxon>
        <taxon>Myxococcota</taxon>
        <taxon>Polyangia</taxon>
        <taxon>Polyangiales</taxon>
        <taxon>Polyangiaceae</taxon>
        <taxon>Sorangium</taxon>
    </lineage>
</organism>
<accession>A0A150QYT5</accession>